<comment type="caution">
    <text evidence="1">The sequence shown here is derived from an EMBL/GenBank/DDBJ whole genome shotgun (WGS) entry which is preliminary data.</text>
</comment>
<name>A0ABP8PUT0_9GAMM</name>
<sequence>MPLKGFKDLEKNLKQIEKNAKELDGTHHMSLADLFSPTFMNKHTQYVDFQSFIDESKIEITTADDLENNQEWELFVSQNTPFSSWAAMRDEALAAYAADRLFSGLK</sequence>
<dbReference type="RefSeq" id="WP_345009525.1">
    <property type="nucleotide sequence ID" value="NZ_BAABFC010000001.1"/>
</dbReference>
<gene>
    <name evidence="1" type="ORF">GCM10023095_03960</name>
</gene>
<protein>
    <submittedName>
        <fullName evidence="1">Uncharacterized protein</fullName>
    </submittedName>
</protein>
<evidence type="ECO:0000313" key="2">
    <source>
        <dbReference type="Proteomes" id="UP001501321"/>
    </source>
</evidence>
<dbReference type="EMBL" id="BAABFC010000001">
    <property type="protein sequence ID" value="GAA4493537.1"/>
    <property type="molecule type" value="Genomic_DNA"/>
</dbReference>
<accession>A0ABP8PUT0</accession>
<organism evidence="1 2">
    <name type="scientific">Pseudaeromonas paramecii</name>
    <dbReference type="NCBI Taxonomy" id="2138166"/>
    <lineage>
        <taxon>Bacteria</taxon>
        <taxon>Pseudomonadati</taxon>
        <taxon>Pseudomonadota</taxon>
        <taxon>Gammaproteobacteria</taxon>
        <taxon>Aeromonadales</taxon>
        <taxon>Aeromonadaceae</taxon>
        <taxon>Pseudaeromonas</taxon>
    </lineage>
</organism>
<reference evidence="2" key="1">
    <citation type="journal article" date="2019" name="Int. J. Syst. Evol. Microbiol.">
        <title>The Global Catalogue of Microorganisms (GCM) 10K type strain sequencing project: providing services to taxonomists for standard genome sequencing and annotation.</title>
        <authorList>
            <consortium name="The Broad Institute Genomics Platform"/>
            <consortium name="The Broad Institute Genome Sequencing Center for Infectious Disease"/>
            <person name="Wu L."/>
            <person name="Ma J."/>
        </authorList>
    </citation>
    <scope>NUCLEOTIDE SEQUENCE [LARGE SCALE GENOMIC DNA]</scope>
    <source>
        <strain evidence="2">JCM 32226</strain>
    </source>
</reference>
<evidence type="ECO:0000313" key="1">
    <source>
        <dbReference type="EMBL" id="GAA4493537.1"/>
    </source>
</evidence>
<keyword evidence="2" id="KW-1185">Reference proteome</keyword>
<proteinExistence type="predicted"/>
<dbReference type="Proteomes" id="UP001501321">
    <property type="component" value="Unassembled WGS sequence"/>
</dbReference>